<accession>A0ABT3GK88</accession>
<organism evidence="3 4">
    <name type="scientific">Luteolibacter arcticus</name>
    <dbReference type="NCBI Taxonomy" id="1581411"/>
    <lineage>
        <taxon>Bacteria</taxon>
        <taxon>Pseudomonadati</taxon>
        <taxon>Verrucomicrobiota</taxon>
        <taxon>Verrucomicrobiia</taxon>
        <taxon>Verrucomicrobiales</taxon>
        <taxon>Verrucomicrobiaceae</taxon>
        <taxon>Luteolibacter</taxon>
    </lineage>
</organism>
<keyword evidence="4" id="KW-1185">Reference proteome</keyword>
<feature type="domain" description="Transposase IS66 central" evidence="2">
    <location>
        <begin position="70"/>
        <end position="181"/>
    </location>
</feature>
<dbReference type="EMBL" id="JAPDDT010000006">
    <property type="protein sequence ID" value="MCW1923934.1"/>
    <property type="molecule type" value="Genomic_DNA"/>
</dbReference>
<dbReference type="Proteomes" id="UP001320876">
    <property type="component" value="Unassembled WGS sequence"/>
</dbReference>
<evidence type="ECO:0000256" key="1">
    <source>
        <dbReference type="SAM" id="MobiDB-lite"/>
    </source>
</evidence>
<protein>
    <submittedName>
        <fullName evidence="3">Transposase</fullName>
    </submittedName>
</protein>
<feature type="region of interest" description="Disordered" evidence="1">
    <location>
        <begin position="14"/>
        <end position="70"/>
    </location>
</feature>
<dbReference type="PANTHER" id="PTHR33678:SF1">
    <property type="entry name" value="BLL1576 PROTEIN"/>
    <property type="match status" value="1"/>
</dbReference>
<evidence type="ECO:0000259" key="2">
    <source>
        <dbReference type="Pfam" id="PF03050"/>
    </source>
</evidence>
<dbReference type="Pfam" id="PF03050">
    <property type="entry name" value="DDE_Tnp_IS66"/>
    <property type="match status" value="1"/>
</dbReference>
<evidence type="ECO:0000313" key="3">
    <source>
        <dbReference type="EMBL" id="MCW1923934.1"/>
    </source>
</evidence>
<dbReference type="PANTHER" id="PTHR33678">
    <property type="entry name" value="BLL1576 PROTEIN"/>
    <property type="match status" value="1"/>
</dbReference>
<evidence type="ECO:0000313" key="4">
    <source>
        <dbReference type="Proteomes" id="UP001320876"/>
    </source>
</evidence>
<dbReference type="InterPro" id="IPR052344">
    <property type="entry name" value="Transposase-related"/>
</dbReference>
<proteinExistence type="predicted"/>
<gene>
    <name evidence="3" type="ORF">OKA05_15300</name>
</gene>
<reference evidence="3 4" key="1">
    <citation type="submission" date="2022-10" db="EMBL/GenBank/DDBJ databases">
        <title>Luteolibacter arcticus strain CCTCC AB 2014275, whole genome shotgun sequencing project.</title>
        <authorList>
            <person name="Zhao G."/>
            <person name="Shen L."/>
        </authorList>
    </citation>
    <scope>NUCLEOTIDE SEQUENCE [LARGE SCALE GENOMIC DNA]</scope>
    <source>
        <strain evidence="3 4">CCTCC AB 2014275</strain>
    </source>
</reference>
<dbReference type="InterPro" id="IPR004291">
    <property type="entry name" value="Transposase_IS66_central"/>
</dbReference>
<sequence length="240" mass="26609">MPVATSAASWIFSAIPAQPPAPSSATTTRPNPPGPRTNRTSRSPAATPTCGASLSKPRNRNRSSSPGSCGLRQLGHLYRIERELREAKAGPALPEAMRASQSRMIHRRLKALIDRLALRPILPKSKLGKAIHYAARQWRKLEVYLGDGRIEIDNNLVENAIRPTKLGAKNWLFIGCREAGQRAAILYTIVENCQRLGIDTREYLEDVLTRLPAMKESEVATLIPANWLRSKLRRQAHKAA</sequence>
<name>A0ABT3GK88_9BACT</name>
<comment type="caution">
    <text evidence="3">The sequence shown here is derived from an EMBL/GenBank/DDBJ whole genome shotgun (WGS) entry which is preliminary data.</text>
</comment>